<dbReference type="InterPro" id="IPR001031">
    <property type="entry name" value="Thioesterase"/>
</dbReference>
<dbReference type="PANTHER" id="PTHR11487">
    <property type="entry name" value="THIOESTERASE"/>
    <property type="match status" value="1"/>
</dbReference>
<evidence type="ECO:0000313" key="4">
    <source>
        <dbReference type="Proteomes" id="UP000254051"/>
    </source>
</evidence>
<evidence type="ECO:0000259" key="2">
    <source>
        <dbReference type="Pfam" id="PF00975"/>
    </source>
</evidence>
<comment type="similarity">
    <text evidence="1">Belongs to the thioesterase family.</text>
</comment>
<organism evidence="3 4">
    <name type="scientific">Faecalicatena contorta</name>
    <dbReference type="NCBI Taxonomy" id="39482"/>
    <lineage>
        <taxon>Bacteria</taxon>
        <taxon>Bacillati</taxon>
        <taxon>Bacillota</taxon>
        <taxon>Clostridia</taxon>
        <taxon>Lachnospirales</taxon>
        <taxon>Lachnospiraceae</taxon>
        <taxon>Faecalicatena</taxon>
    </lineage>
</organism>
<evidence type="ECO:0000313" key="3">
    <source>
        <dbReference type="EMBL" id="SUQ14646.1"/>
    </source>
</evidence>
<dbReference type="SUPFAM" id="SSF53474">
    <property type="entry name" value="alpha/beta-Hydrolases"/>
    <property type="match status" value="1"/>
</dbReference>
<dbReference type="Gene3D" id="3.40.50.1820">
    <property type="entry name" value="alpha/beta hydrolase"/>
    <property type="match status" value="1"/>
</dbReference>
<dbReference type="GO" id="GO:0008610">
    <property type="term" value="P:lipid biosynthetic process"/>
    <property type="evidence" value="ECO:0007669"/>
    <property type="project" value="TreeGrafter"/>
</dbReference>
<feature type="domain" description="Thioesterase" evidence="2">
    <location>
        <begin position="28"/>
        <end position="249"/>
    </location>
</feature>
<sequence length="266" mass="30750">MQQPGISSKNIAKPQYFDQYDVKEKGIRLFCFPYAGGGASVFRLWQEKLGDGIHVYPAHYPGHEERIMEKPVEDMNTLVTSLFEEMNKGIQHPFVLFGHSAGSRVAYELAVRFEEAKQNNLRGIIVSGGLAPNRREVNPIYQLSEENFFNSLSQYGRTPRGLFENKDLWAIFGPVLRADFTLADTYQDEKYRKIHVPVLALRGTMDPEISQEDLQEWEYYTTAEFRHKDIEGEHLFIDTNTDKVLDVIKEYIMQVLLPDLAPRLER</sequence>
<dbReference type="EMBL" id="UHJJ01000007">
    <property type="protein sequence ID" value="SUQ14646.1"/>
    <property type="molecule type" value="Genomic_DNA"/>
</dbReference>
<dbReference type="InterPro" id="IPR012223">
    <property type="entry name" value="TEII"/>
</dbReference>
<gene>
    <name evidence="3" type="ORF">SAMN05216529_107100</name>
</gene>
<keyword evidence="4" id="KW-1185">Reference proteome</keyword>
<dbReference type="InterPro" id="IPR029058">
    <property type="entry name" value="AB_hydrolase_fold"/>
</dbReference>
<evidence type="ECO:0000256" key="1">
    <source>
        <dbReference type="ARBA" id="ARBA00007169"/>
    </source>
</evidence>
<dbReference type="Pfam" id="PF00975">
    <property type="entry name" value="Thioesterase"/>
    <property type="match status" value="1"/>
</dbReference>
<name>A0A315ZW21_9FIRM</name>
<dbReference type="OrthoDB" id="2213423at2"/>
<dbReference type="AlphaFoldDB" id="A0A315ZW21"/>
<protein>
    <submittedName>
        <fullName evidence="3">Surfactin synthase thioesterase subunit</fullName>
    </submittedName>
</protein>
<dbReference type="Proteomes" id="UP000254051">
    <property type="component" value="Unassembled WGS sequence"/>
</dbReference>
<proteinExistence type="inferred from homology"/>
<dbReference type="PANTHER" id="PTHR11487:SF0">
    <property type="entry name" value="S-ACYL FATTY ACID SYNTHASE THIOESTERASE, MEDIUM CHAIN"/>
    <property type="match status" value="1"/>
</dbReference>
<dbReference type="RefSeq" id="WP_109711723.1">
    <property type="nucleotide sequence ID" value="NZ_QGDS01000007.1"/>
</dbReference>
<accession>A0A315ZW21</accession>
<reference evidence="4" key="1">
    <citation type="submission" date="2017-07" db="EMBL/GenBank/DDBJ databases">
        <authorList>
            <person name="Varghese N."/>
            <person name="Submissions S."/>
        </authorList>
    </citation>
    <scope>NUCLEOTIDE SEQUENCE [LARGE SCALE GENOMIC DNA]</scope>
    <source>
        <strain evidence="4">NLAE-zl-C134</strain>
    </source>
</reference>